<dbReference type="PATRIC" id="fig|520767.4.peg.543"/>
<keyword evidence="13" id="KW-1185">Reference proteome</keyword>
<evidence type="ECO:0000313" key="12">
    <source>
        <dbReference type="EMBL" id="KYO67244.1"/>
    </source>
</evidence>
<dbReference type="PANTHER" id="PTHR12428:SF65">
    <property type="entry name" value="CYTOCHROME C OXIDASE ASSEMBLY PROTEIN COX18, MITOCHONDRIAL"/>
    <property type="match status" value="1"/>
</dbReference>
<evidence type="ECO:0000256" key="7">
    <source>
        <dbReference type="ARBA" id="ARBA00023136"/>
    </source>
</evidence>
<dbReference type="CDD" id="cd20070">
    <property type="entry name" value="5TM_YidC_Alb3"/>
    <property type="match status" value="1"/>
</dbReference>
<organism evidence="12 13">
    <name type="scientific">Thermovenabulum gondwanense</name>
    <dbReference type="NCBI Taxonomy" id="520767"/>
    <lineage>
        <taxon>Bacteria</taxon>
        <taxon>Bacillati</taxon>
        <taxon>Bacillota</taxon>
        <taxon>Clostridia</taxon>
        <taxon>Thermosediminibacterales</taxon>
        <taxon>Thermosediminibacteraceae</taxon>
        <taxon>Thermovenabulum</taxon>
    </lineage>
</organism>
<accession>A0A161QCS1</accession>
<evidence type="ECO:0000256" key="3">
    <source>
        <dbReference type="ARBA" id="ARBA00022475"/>
    </source>
</evidence>
<dbReference type="InterPro" id="IPR001708">
    <property type="entry name" value="YidC/ALB3/OXA1/COX18"/>
</dbReference>
<dbReference type="NCBIfam" id="TIGR03592">
    <property type="entry name" value="yidC_oxa1_cterm"/>
    <property type="match status" value="1"/>
</dbReference>
<keyword evidence="4 9" id="KW-0812">Transmembrane</keyword>
<proteinExistence type="inferred from homology"/>
<dbReference type="InterPro" id="IPR047196">
    <property type="entry name" value="YidC_ALB_C"/>
</dbReference>
<feature type="transmembrane region" description="Helical" evidence="10">
    <location>
        <begin position="131"/>
        <end position="149"/>
    </location>
</feature>
<reference evidence="12 13" key="1">
    <citation type="submission" date="2015-12" db="EMBL/GenBank/DDBJ databases">
        <title>Draft genome of Thermovenabulum gondwanense isolated from a red thermophilic microbial mat colonisisng an outflow channel of a bore well.</title>
        <authorList>
            <person name="Patel B.K."/>
        </authorList>
    </citation>
    <scope>NUCLEOTIDE SEQUENCE [LARGE SCALE GENOMIC DNA]</scope>
    <source>
        <strain evidence="12 13">R270</strain>
    </source>
</reference>
<feature type="transmembrane region" description="Helical" evidence="10">
    <location>
        <begin position="161"/>
        <end position="185"/>
    </location>
</feature>
<dbReference type="OrthoDB" id="9780552at2"/>
<keyword evidence="5" id="KW-0653">Protein transport</keyword>
<keyword evidence="7 10" id="KW-0472">Membrane</keyword>
<dbReference type="PRINTS" id="PR00701">
    <property type="entry name" value="60KDINNERMP"/>
</dbReference>
<feature type="transmembrane region" description="Helical" evidence="10">
    <location>
        <begin position="91"/>
        <end position="111"/>
    </location>
</feature>
<evidence type="ECO:0000259" key="11">
    <source>
        <dbReference type="Pfam" id="PF02096"/>
    </source>
</evidence>
<keyword evidence="3" id="KW-1003">Cell membrane</keyword>
<gene>
    <name evidence="12" type="primary">yidC2</name>
    <name evidence="12" type="ORF">ATZ99_05300</name>
</gene>
<keyword evidence="8" id="KW-0143">Chaperone</keyword>
<dbReference type="GO" id="GO:0032977">
    <property type="term" value="F:membrane insertase activity"/>
    <property type="evidence" value="ECO:0007669"/>
    <property type="project" value="InterPro"/>
</dbReference>
<evidence type="ECO:0000256" key="4">
    <source>
        <dbReference type="ARBA" id="ARBA00022692"/>
    </source>
</evidence>
<evidence type="ECO:0000256" key="10">
    <source>
        <dbReference type="SAM" id="Phobius"/>
    </source>
</evidence>
<evidence type="ECO:0000256" key="9">
    <source>
        <dbReference type="RuleBase" id="RU003945"/>
    </source>
</evidence>
<dbReference type="InterPro" id="IPR028055">
    <property type="entry name" value="YidC/Oxa/ALB_C"/>
</dbReference>
<dbReference type="EMBL" id="LOHZ01000022">
    <property type="protein sequence ID" value="KYO67244.1"/>
    <property type="molecule type" value="Genomic_DNA"/>
</dbReference>
<comment type="subcellular location">
    <subcellularLocation>
        <location evidence="1">Cell membrane</location>
        <topology evidence="1">Multi-pass membrane protein</topology>
    </subcellularLocation>
    <subcellularLocation>
        <location evidence="9">Membrane</location>
        <topology evidence="9">Multi-pass membrane protein</topology>
    </subcellularLocation>
</comment>
<comment type="similarity">
    <text evidence="9">Belongs to the OXA1/ALB3/YidC family.</text>
</comment>
<dbReference type="Proteomes" id="UP000075737">
    <property type="component" value="Unassembled WGS sequence"/>
</dbReference>
<dbReference type="GO" id="GO:0051205">
    <property type="term" value="P:protein insertion into membrane"/>
    <property type="evidence" value="ECO:0007669"/>
    <property type="project" value="TreeGrafter"/>
</dbReference>
<comment type="caution">
    <text evidence="12">The sequence shown here is derived from an EMBL/GenBank/DDBJ whole genome shotgun (WGS) entry which is preliminary data.</text>
</comment>
<evidence type="ECO:0000313" key="13">
    <source>
        <dbReference type="Proteomes" id="UP000075737"/>
    </source>
</evidence>
<dbReference type="RefSeq" id="WP_068747703.1">
    <property type="nucleotide sequence ID" value="NZ_LOHZ01000022.1"/>
</dbReference>
<dbReference type="GO" id="GO:0005886">
    <property type="term" value="C:plasma membrane"/>
    <property type="evidence" value="ECO:0007669"/>
    <property type="project" value="UniProtKB-SubCell"/>
</dbReference>
<sequence length="209" mass="23742">MAFLENLMKSLMDFIYIYTKSYGLSIIILTVIIKIILLPFSFQQFNSLKKMQEIAPEQKKLQEKYKNDPQKLNKELMDLYKKHGYNPMGGCLPLLIQFPFIIALFSLLQHYNFGNTGFLWITNLGAPDKTYILPVLAALTTYLSSKMTTPGKADQQQSTMNIVMSAFIGWMALKFPSGLALYWVVSNIIQIVQQLIIVRPTASKGEGAK</sequence>
<feature type="domain" description="Membrane insertase YidC/Oxa/ALB C-terminal" evidence="11">
    <location>
        <begin position="22"/>
        <end position="198"/>
    </location>
</feature>
<feature type="transmembrane region" description="Helical" evidence="10">
    <location>
        <begin position="22"/>
        <end position="42"/>
    </location>
</feature>
<evidence type="ECO:0000256" key="6">
    <source>
        <dbReference type="ARBA" id="ARBA00022989"/>
    </source>
</evidence>
<protein>
    <submittedName>
        <fullName evidence="12">Membrane protein insertase YidC 2</fullName>
    </submittedName>
</protein>
<dbReference type="GO" id="GO:0015031">
    <property type="term" value="P:protein transport"/>
    <property type="evidence" value="ECO:0007669"/>
    <property type="project" value="UniProtKB-KW"/>
</dbReference>
<dbReference type="STRING" id="520767.ATZ99_05300"/>
<dbReference type="Pfam" id="PF02096">
    <property type="entry name" value="60KD_IMP"/>
    <property type="match status" value="1"/>
</dbReference>
<dbReference type="PANTHER" id="PTHR12428">
    <property type="entry name" value="OXA1"/>
    <property type="match status" value="1"/>
</dbReference>
<evidence type="ECO:0000256" key="1">
    <source>
        <dbReference type="ARBA" id="ARBA00004651"/>
    </source>
</evidence>
<keyword evidence="6 10" id="KW-1133">Transmembrane helix</keyword>
<keyword evidence="2" id="KW-0813">Transport</keyword>
<evidence type="ECO:0000256" key="5">
    <source>
        <dbReference type="ARBA" id="ARBA00022927"/>
    </source>
</evidence>
<name>A0A161QCS1_9FIRM</name>
<dbReference type="AlphaFoldDB" id="A0A161QCS1"/>
<evidence type="ECO:0000256" key="8">
    <source>
        <dbReference type="ARBA" id="ARBA00023186"/>
    </source>
</evidence>
<evidence type="ECO:0000256" key="2">
    <source>
        <dbReference type="ARBA" id="ARBA00022448"/>
    </source>
</evidence>